<dbReference type="InterPro" id="IPR023473">
    <property type="entry name" value="AMMECR1"/>
</dbReference>
<dbReference type="STRING" id="1330534.L323_16100"/>
<proteinExistence type="predicted"/>
<name>U4QYH6_9FIRM</name>
<feature type="domain" description="AMMECR1" evidence="1">
    <location>
        <begin position="296"/>
        <end position="468"/>
    </location>
</feature>
<dbReference type="Pfam" id="PF01871">
    <property type="entry name" value="AMMECR1"/>
    <property type="match status" value="1"/>
</dbReference>
<dbReference type="Pfam" id="PF02900">
    <property type="entry name" value="LigB"/>
    <property type="match status" value="1"/>
</dbReference>
<dbReference type="PATRIC" id="fig|1330534.3.peg.3190"/>
<dbReference type="CDD" id="cd07951">
    <property type="entry name" value="ED_3B_N_AMMECR1"/>
    <property type="match status" value="1"/>
</dbReference>
<dbReference type="InterPro" id="IPR027623">
    <property type="entry name" value="AmmeMemoSam_A"/>
</dbReference>
<reference evidence="2 3" key="1">
    <citation type="journal article" date="2013" name="Genome Announc.">
        <title>Draft Genome Sequence of the Cellulolytic Bacterium Clostridium papyrosolvens C7 (ATCC 700395).</title>
        <authorList>
            <person name="Zepeda V."/>
            <person name="Dassa B."/>
            <person name="Borovok I."/>
            <person name="Lamed R."/>
            <person name="Bayer E.A."/>
            <person name="Cate J.H."/>
        </authorList>
    </citation>
    <scope>NUCLEOTIDE SEQUENCE [LARGE SCALE GENOMIC DNA]</scope>
    <source>
        <strain evidence="2 3">C7</strain>
    </source>
</reference>
<organism evidence="2 3">
    <name type="scientific">Ruminiclostridium papyrosolvens C7</name>
    <dbReference type="NCBI Taxonomy" id="1330534"/>
    <lineage>
        <taxon>Bacteria</taxon>
        <taxon>Bacillati</taxon>
        <taxon>Bacillota</taxon>
        <taxon>Clostridia</taxon>
        <taxon>Eubacteriales</taxon>
        <taxon>Oscillospiraceae</taxon>
        <taxon>Ruminiclostridium</taxon>
    </lineage>
</organism>
<evidence type="ECO:0000313" key="2">
    <source>
        <dbReference type="EMBL" id="EPR09561.1"/>
    </source>
</evidence>
<dbReference type="Gene3D" id="3.30.700.20">
    <property type="entry name" value="Hypothetical protein ph0010, domain 1"/>
    <property type="match status" value="1"/>
</dbReference>
<dbReference type="InterPro" id="IPR004183">
    <property type="entry name" value="Xdiol_dOase_suB"/>
</dbReference>
<dbReference type="InterPro" id="IPR027485">
    <property type="entry name" value="AMMECR1_N"/>
</dbReference>
<accession>U4QYH6</accession>
<dbReference type="GO" id="GO:0008198">
    <property type="term" value="F:ferrous iron binding"/>
    <property type="evidence" value="ECO:0007669"/>
    <property type="project" value="InterPro"/>
</dbReference>
<dbReference type="PANTHER" id="PTHR13016:SF0">
    <property type="entry name" value="AMME SYNDROME CANDIDATE GENE 1 PROTEIN"/>
    <property type="match status" value="1"/>
</dbReference>
<dbReference type="PANTHER" id="PTHR13016">
    <property type="entry name" value="AMMECR1 HOMOLOG"/>
    <property type="match status" value="1"/>
</dbReference>
<dbReference type="SUPFAM" id="SSF53213">
    <property type="entry name" value="LigB-like"/>
    <property type="match status" value="1"/>
</dbReference>
<dbReference type="InterPro" id="IPR002733">
    <property type="entry name" value="AMMECR1_domain"/>
</dbReference>
<evidence type="ECO:0000259" key="1">
    <source>
        <dbReference type="PROSITE" id="PS51112"/>
    </source>
</evidence>
<protein>
    <recommendedName>
        <fullName evidence="1">AMMECR1 domain-containing protein</fullName>
    </recommendedName>
</protein>
<dbReference type="InterPro" id="IPR036071">
    <property type="entry name" value="AMMECR1_dom_sf"/>
</dbReference>
<dbReference type="RefSeq" id="WP_020816639.1">
    <property type="nucleotide sequence ID" value="NZ_ATAY01000085.1"/>
</dbReference>
<dbReference type="OrthoDB" id="159752at2"/>
<sequence length="468" mass="52506">MSLKGYYLLPHPPIVLPEVGRGEEQKIKRTSESMDAIGKDIAKKAPDTIIIVTPHGIMFQDAIVLSCENEMSGSMKKFGVPDVSLKLPVQKKLTQKIYDLAQTEGIPALLATNQLMKKYNTSVAIDHGTLVPLYFVSKHYNNYKLVHITYAPLGDIELYRLGIIINKAVEELNENAVFIASGDLSHRLSEEGPYGYHPSGEKFDKEFLEALQEGDVKRVFCMDKNVICNAEECGRRSAAVMLGALEGKKFKGELLSYEGTFGVGYGIMKFNTLSEDTSRLFDLETIRKEAYENKIQNSDPYVRLARESLTTYLKTGNELNSLPEYVTEEMKKEKRGVFVSLKKNGELRGCIGTIFPVTESIALEILHNAIEAGTNDPRFYEVDFQEIMDIDFSVDVLTAPEPAQKDELNPAEYGVIVRSKGKTGLLLPDLEGIDTVEEQLSIALDKADIRPDEDYSIQKFKVIRHREE</sequence>
<dbReference type="GO" id="GO:0016702">
    <property type="term" value="F:oxidoreductase activity, acting on single donors with incorporation of molecular oxygen, incorporation of two atoms of oxygen"/>
    <property type="evidence" value="ECO:0007669"/>
    <property type="project" value="UniProtKB-ARBA"/>
</dbReference>
<dbReference type="SUPFAM" id="SSF143447">
    <property type="entry name" value="AMMECR1-like"/>
    <property type="match status" value="1"/>
</dbReference>
<dbReference type="NCBIfam" id="TIGR04335">
    <property type="entry name" value="AmmeMemoSam_A"/>
    <property type="match status" value="1"/>
</dbReference>
<dbReference type="NCBIfam" id="TIGR04336">
    <property type="entry name" value="AmmeMemoSam_B"/>
    <property type="match status" value="1"/>
</dbReference>
<gene>
    <name evidence="2" type="ORF">L323_16100</name>
</gene>
<dbReference type="Gene3D" id="3.30.1490.150">
    <property type="entry name" value="Hypothetical protein ph0010, domain 2"/>
    <property type="match status" value="1"/>
</dbReference>
<evidence type="ECO:0000313" key="3">
    <source>
        <dbReference type="Proteomes" id="UP000016860"/>
    </source>
</evidence>
<comment type="caution">
    <text evidence="2">The sequence shown here is derived from an EMBL/GenBank/DDBJ whole genome shotgun (WGS) entry which is preliminary data.</text>
</comment>
<dbReference type="AlphaFoldDB" id="U4QYH6"/>
<dbReference type="Gene3D" id="3.40.830.10">
    <property type="entry name" value="LigB-like"/>
    <property type="match status" value="1"/>
</dbReference>
<dbReference type="PROSITE" id="PS51112">
    <property type="entry name" value="AMMECR1"/>
    <property type="match status" value="1"/>
</dbReference>
<dbReference type="EMBL" id="ATAY01000085">
    <property type="protein sequence ID" value="EPR09561.1"/>
    <property type="molecule type" value="Genomic_DNA"/>
</dbReference>
<dbReference type="Proteomes" id="UP000016860">
    <property type="component" value="Unassembled WGS sequence"/>
</dbReference>